<evidence type="ECO:0000313" key="8">
    <source>
        <dbReference type="Proteomes" id="UP000623678"/>
    </source>
</evidence>
<dbReference type="GO" id="GO:0047429">
    <property type="term" value="F:nucleoside triphosphate diphosphatase activity"/>
    <property type="evidence" value="ECO:0007669"/>
    <property type="project" value="UniProtKB-EC"/>
</dbReference>
<comment type="cofactor">
    <cofactor evidence="1 6">
        <name>a divalent metal cation</name>
        <dbReference type="ChEBI" id="CHEBI:60240"/>
    </cofactor>
</comment>
<evidence type="ECO:0000256" key="6">
    <source>
        <dbReference type="HAMAP-Rule" id="MF_00528"/>
    </source>
</evidence>
<comment type="similarity">
    <text evidence="6">Belongs to the Maf family. YhdE subfamily.</text>
</comment>
<reference evidence="7" key="1">
    <citation type="submission" date="2020-08" db="EMBL/GenBank/DDBJ databases">
        <title>Genome public.</title>
        <authorList>
            <person name="Liu C."/>
            <person name="Sun Q."/>
        </authorList>
    </citation>
    <scope>NUCLEOTIDE SEQUENCE</scope>
    <source>
        <strain evidence="7">NSJ-64</strain>
    </source>
</reference>
<evidence type="ECO:0000256" key="5">
    <source>
        <dbReference type="ARBA" id="ARBA00023080"/>
    </source>
</evidence>
<feature type="active site" description="Proton acceptor" evidence="6">
    <location>
        <position position="70"/>
    </location>
</feature>
<dbReference type="GO" id="GO:0005737">
    <property type="term" value="C:cytoplasm"/>
    <property type="evidence" value="ECO:0007669"/>
    <property type="project" value="UniProtKB-SubCell"/>
</dbReference>
<dbReference type="PANTHER" id="PTHR43213:SF5">
    <property type="entry name" value="BIFUNCTIONAL DTTP_UTP PYROPHOSPHATASE_METHYLTRANSFERASE PROTEIN-RELATED"/>
    <property type="match status" value="1"/>
</dbReference>
<dbReference type="HAMAP" id="MF_00528">
    <property type="entry name" value="Maf"/>
    <property type="match status" value="1"/>
</dbReference>
<keyword evidence="4 6" id="KW-0378">Hydrolase</keyword>
<comment type="caution">
    <text evidence="6">Lacks conserved residue(s) required for the propagation of feature annotation.</text>
</comment>
<dbReference type="PIRSF" id="PIRSF006305">
    <property type="entry name" value="Maf"/>
    <property type="match status" value="1"/>
</dbReference>
<evidence type="ECO:0000313" key="7">
    <source>
        <dbReference type="EMBL" id="MBC8586038.1"/>
    </source>
</evidence>
<comment type="catalytic activity">
    <reaction evidence="6">
        <text>UTP + H2O = UMP + diphosphate + H(+)</text>
        <dbReference type="Rhea" id="RHEA:29395"/>
        <dbReference type="ChEBI" id="CHEBI:15377"/>
        <dbReference type="ChEBI" id="CHEBI:15378"/>
        <dbReference type="ChEBI" id="CHEBI:33019"/>
        <dbReference type="ChEBI" id="CHEBI:46398"/>
        <dbReference type="ChEBI" id="CHEBI:57865"/>
        <dbReference type="EC" id="3.6.1.9"/>
    </reaction>
</comment>
<keyword evidence="3 6" id="KW-0963">Cytoplasm</keyword>
<dbReference type="Pfam" id="PF02545">
    <property type="entry name" value="Maf"/>
    <property type="match status" value="1"/>
</dbReference>
<dbReference type="SUPFAM" id="SSF52972">
    <property type="entry name" value="ITPase-like"/>
    <property type="match status" value="1"/>
</dbReference>
<feature type="site" description="Important for substrate specificity" evidence="6">
    <location>
        <position position="153"/>
    </location>
</feature>
<comment type="catalytic activity">
    <reaction evidence="6">
        <text>dTTP + H2O = dTMP + diphosphate + H(+)</text>
        <dbReference type="Rhea" id="RHEA:28534"/>
        <dbReference type="ChEBI" id="CHEBI:15377"/>
        <dbReference type="ChEBI" id="CHEBI:15378"/>
        <dbReference type="ChEBI" id="CHEBI:33019"/>
        <dbReference type="ChEBI" id="CHEBI:37568"/>
        <dbReference type="ChEBI" id="CHEBI:63528"/>
        <dbReference type="EC" id="3.6.1.9"/>
    </reaction>
</comment>
<dbReference type="Gene3D" id="3.90.950.10">
    <property type="match status" value="1"/>
</dbReference>
<dbReference type="EMBL" id="JACRTD010000007">
    <property type="protein sequence ID" value="MBC8586038.1"/>
    <property type="molecule type" value="Genomic_DNA"/>
</dbReference>
<evidence type="ECO:0000256" key="1">
    <source>
        <dbReference type="ARBA" id="ARBA00001968"/>
    </source>
</evidence>
<proteinExistence type="inferred from homology"/>
<feature type="site" description="Important for substrate specificity" evidence="6">
    <location>
        <position position="13"/>
    </location>
</feature>
<dbReference type="RefSeq" id="WP_262395777.1">
    <property type="nucleotide sequence ID" value="NZ_JACRTD010000007.1"/>
</dbReference>
<dbReference type="InterPro" id="IPR029001">
    <property type="entry name" value="ITPase-like_fam"/>
</dbReference>
<evidence type="ECO:0000256" key="2">
    <source>
        <dbReference type="ARBA" id="ARBA00004496"/>
    </source>
</evidence>
<dbReference type="PANTHER" id="PTHR43213">
    <property type="entry name" value="BIFUNCTIONAL DTTP/UTP PYROPHOSPHATASE/METHYLTRANSFERASE PROTEIN-RELATED"/>
    <property type="match status" value="1"/>
</dbReference>
<name>A0A926EM81_9FIRM</name>
<evidence type="ECO:0000256" key="3">
    <source>
        <dbReference type="ARBA" id="ARBA00022490"/>
    </source>
</evidence>
<dbReference type="InterPro" id="IPR003697">
    <property type="entry name" value="Maf-like"/>
</dbReference>
<keyword evidence="5 6" id="KW-0546">Nucleotide metabolism</keyword>
<accession>A0A926EM81</accession>
<dbReference type="CDD" id="cd00555">
    <property type="entry name" value="Maf"/>
    <property type="match status" value="1"/>
</dbReference>
<dbReference type="Proteomes" id="UP000623678">
    <property type="component" value="Unassembled WGS sequence"/>
</dbReference>
<sequence length="191" mass="20947">MKNKLILASASPRRQELLKLITEDFIVKVSHTPEKLPQGMEPDPAVKLLSRRKALAVARQEPQAIVIGADTVVSVDGEILGKPKGQAQAAQMLRLLSGRTHQVYTGVAIVTPEEEMVFSCGTGVVFSPLSEEEIQWYISTGEPFDKAGGYGIQGFGSIFVREVQGDFFNVMGLPVNLLYHKLKPLLEKISE</sequence>
<dbReference type="NCBIfam" id="TIGR00172">
    <property type="entry name" value="maf"/>
    <property type="match status" value="1"/>
</dbReference>
<comment type="function">
    <text evidence="6">Nucleoside triphosphate pyrophosphatase that hydrolyzes dTTP and UTP. May have a dual role in cell division arrest and in preventing the incorporation of modified nucleotides into cellular nucleic acids.</text>
</comment>
<comment type="subcellular location">
    <subcellularLocation>
        <location evidence="2 6">Cytoplasm</location>
    </subcellularLocation>
</comment>
<organism evidence="7 8">
    <name type="scientific">Youxingia wuxianensis</name>
    <dbReference type="NCBI Taxonomy" id="2763678"/>
    <lineage>
        <taxon>Bacteria</taxon>
        <taxon>Bacillati</taxon>
        <taxon>Bacillota</taxon>
        <taxon>Clostridia</taxon>
        <taxon>Eubacteriales</taxon>
        <taxon>Oscillospiraceae</taxon>
        <taxon>Youxingia</taxon>
    </lineage>
</organism>
<comment type="caution">
    <text evidence="7">The sequence shown here is derived from an EMBL/GenBank/DDBJ whole genome shotgun (WGS) entry which is preliminary data.</text>
</comment>
<dbReference type="AlphaFoldDB" id="A0A926EM81"/>
<feature type="site" description="Important for substrate specificity" evidence="6">
    <location>
        <position position="71"/>
    </location>
</feature>
<evidence type="ECO:0000256" key="4">
    <source>
        <dbReference type="ARBA" id="ARBA00022801"/>
    </source>
</evidence>
<gene>
    <name evidence="7" type="primary">maf</name>
    <name evidence="7" type="ORF">H8705_10635</name>
</gene>
<protein>
    <recommendedName>
        <fullName evidence="6">dTTP/UTP pyrophosphatase</fullName>
        <shortName evidence="6">dTTPase/UTPase</shortName>
        <ecNumber evidence="6">3.6.1.9</ecNumber>
    </recommendedName>
    <alternativeName>
        <fullName evidence="6">Nucleoside triphosphate pyrophosphatase</fullName>
    </alternativeName>
    <alternativeName>
        <fullName evidence="6">Nucleotide pyrophosphatase</fullName>
        <shortName evidence="6">Nucleotide PPase</shortName>
    </alternativeName>
</protein>
<dbReference type="FunFam" id="3.90.950.10:FF:000005">
    <property type="entry name" value="7-methyl-GTP pyrophosphatase"/>
    <property type="match status" value="1"/>
</dbReference>
<dbReference type="GO" id="GO:0009117">
    <property type="term" value="P:nucleotide metabolic process"/>
    <property type="evidence" value="ECO:0007669"/>
    <property type="project" value="UniProtKB-KW"/>
</dbReference>
<keyword evidence="8" id="KW-1185">Reference proteome</keyword>
<dbReference type="EC" id="3.6.1.9" evidence="6"/>